<protein>
    <submittedName>
        <fullName evidence="1">Putative polyhydroxyalkanoic acid system protein</fullName>
    </submittedName>
</protein>
<dbReference type="Pfam" id="PF09650">
    <property type="entry name" value="PHA_gran_rgn"/>
    <property type="match status" value="1"/>
</dbReference>
<keyword evidence="2" id="KW-1185">Reference proteome</keyword>
<dbReference type="Proteomes" id="UP000199445">
    <property type="component" value="Unassembled WGS sequence"/>
</dbReference>
<evidence type="ECO:0000313" key="1">
    <source>
        <dbReference type="EMBL" id="SFJ40196.1"/>
    </source>
</evidence>
<gene>
    <name evidence="1" type="ORF">SAMN05216429_102220</name>
</gene>
<dbReference type="NCBIfam" id="TIGR02610">
    <property type="entry name" value="PHA_gran_rgn"/>
    <property type="match status" value="1"/>
</dbReference>
<dbReference type="AlphaFoldDB" id="A0A1I3R4M8"/>
<dbReference type="OrthoDB" id="287584at2"/>
<reference evidence="1 2" key="1">
    <citation type="submission" date="2016-10" db="EMBL/GenBank/DDBJ databases">
        <authorList>
            <person name="de Groot N.N."/>
        </authorList>
    </citation>
    <scope>NUCLEOTIDE SEQUENCE [LARGE SCALE GENOMIC DNA]</scope>
    <source>
        <strain evidence="1 2">IBRC-M 10445</strain>
    </source>
</reference>
<organism evidence="1 2">
    <name type="scientific">Marinobacter persicus</name>
    <dbReference type="NCBI Taxonomy" id="930118"/>
    <lineage>
        <taxon>Bacteria</taxon>
        <taxon>Pseudomonadati</taxon>
        <taxon>Pseudomonadota</taxon>
        <taxon>Gammaproteobacteria</taxon>
        <taxon>Pseudomonadales</taxon>
        <taxon>Marinobacteraceae</taxon>
        <taxon>Marinobacter</taxon>
    </lineage>
</organism>
<evidence type="ECO:0000313" key="2">
    <source>
        <dbReference type="Proteomes" id="UP000199445"/>
    </source>
</evidence>
<dbReference type="RefSeq" id="WP_091701502.1">
    <property type="nucleotide sequence ID" value="NZ_BMYN01000002.1"/>
</dbReference>
<dbReference type="EMBL" id="FOSC01000002">
    <property type="protein sequence ID" value="SFJ40196.1"/>
    <property type="molecule type" value="Genomic_DNA"/>
</dbReference>
<proteinExistence type="predicted"/>
<name>A0A1I3R4M8_9GAMM</name>
<accession>A0A1I3R4M8</accession>
<sequence length="92" mass="10347">MSVIDIQRSHSLGQEKARSAADTLADKLASKFGVQSEWQGDRLMLQHNGITGHLDISDTDLRVRIELGMMLRPFKAKIENEIETRIDRVISG</sequence>
<dbReference type="InterPro" id="IPR013433">
    <property type="entry name" value="PHA_gran_rgn"/>
</dbReference>